<evidence type="ECO:0008006" key="3">
    <source>
        <dbReference type="Google" id="ProtNLM"/>
    </source>
</evidence>
<dbReference type="Proteomes" id="UP000246991">
    <property type="component" value="Unassembled WGS sequence"/>
</dbReference>
<name>A0A317SWU4_9PEZI</name>
<evidence type="ECO:0000313" key="1">
    <source>
        <dbReference type="EMBL" id="PWW78908.1"/>
    </source>
</evidence>
<protein>
    <recommendedName>
        <fullName evidence="3">YCII-related domain-containing protein</fullName>
    </recommendedName>
</protein>
<proteinExistence type="predicted"/>
<evidence type="ECO:0000313" key="2">
    <source>
        <dbReference type="Proteomes" id="UP000246991"/>
    </source>
</evidence>
<dbReference type="InterPro" id="IPR011008">
    <property type="entry name" value="Dimeric_a/b-barrel"/>
</dbReference>
<dbReference type="Gene3D" id="3.30.70.1060">
    <property type="entry name" value="Dimeric alpha+beta barrel"/>
    <property type="match status" value="1"/>
</dbReference>
<accession>A0A317SWU4</accession>
<dbReference type="PANTHER" id="PTHR33606:SF3">
    <property type="entry name" value="PROTEIN YCII"/>
    <property type="match status" value="1"/>
</dbReference>
<comment type="caution">
    <text evidence="1">The sequence shown here is derived from an EMBL/GenBank/DDBJ whole genome shotgun (WGS) entry which is preliminary data.</text>
</comment>
<dbReference type="AlphaFoldDB" id="A0A317SWU4"/>
<dbReference type="OrthoDB" id="5519740at2759"/>
<keyword evidence="2" id="KW-1185">Reference proteome</keyword>
<sequence>MFKFPLPRTTIFSPKPFARSPTATTAATNSTQGLYNILNNHKYVAAMSTSPQKSEWLCILPDQVNGGLERRLKVRTEHLEGIKRNQAAGFANFGGVFLNEPAEEGKTPAFKGSVIVATGASKEDVLEVLKQDVYSKNNVWDWEKAEIYPFKTAVVSPLPYV</sequence>
<reference evidence="1 2" key="1">
    <citation type="submission" date="2018-03" db="EMBL/GenBank/DDBJ databases">
        <title>Genomes of Pezizomycetes fungi and the evolution of truffles.</title>
        <authorList>
            <person name="Murat C."/>
            <person name="Payen T."/>
            <person name="Noel B."/>
            <person name="Kuo A."/>
            <person name="Martin F.M."/>
        </authorList>
    </citation>
    <scope>NUCLEOTIDE SEQUENCE [LARGE SCALE GENOMIC DNA]</scope>
    <source>
        <strain evidence="1">091103-1</strain>
    </source>
</reference>
<dbReference type="InterPro" id="IPR051807">
    <property type="entry name" value="Sec-metab_biosynth-assoc"/>
</dbReference>
<dbReference type="STRING" id="42249.A0A317SWU4"/>
<dbReference type="PANTHER" id="PTHR33606">
    <property type="entry name" value="PROTEIN YCII"/>
    <property type="match status" value="1"/>
</dbReference>
<gene>
    <name evidence="1" type="ORF">C7212DRAFT_166732</name>
</gene>
<organism evidence="1 2">
    <name type="scientific">Tuber magnatum</name>
    <name type="common">white Piedmont truffle</name>
    <dbReference type="NCBI Taxonomy" id="42249"/>
    <lineage>
        <taxon>Eukaryota</taxon>
        <taxon>Fungi</taxon>
        <taxon>Dikarya</taxon>
        <taxon>Ascomycota</taxon>
        <taxon>Pezizomycotina</taxon>
        <taxon>Pezizomycetes</taxon>
        <taxon>Pezizales</taxon>
        <taxon>Tuberaceae</taxon>
        <taxon>Tuber</taxon>
    </lineage>
</organism>
<dbReference type="SUPFAM" id="SSF54909">
    <property type="entry name" value="Dimeric alpha+beta barrel"/>
    <property type="match status" value="1"/>
</dbReference>
<dbReference type="EMBL" id="PYWC01000011">
    <property type="protein sequence ID" value="PWW78908.1"/>
    <property type="molecule type" value="Genomic_DNA"/>
</dbReference>